<feature type="transmembrane region" description="Helical" evidence="1">
    <location>
        <begin position="20"/>
        <end position="40"/>
    </location>
</feature>
<evidence type="ECO:0000256" key="1">
    <source>
        <dbReference type="SAM" id="Phobius"/>
    </source>
</evidence>
<keyword evidence="3" id="KW-1185">Reference proteome</keyword>
<keyword evidence="1" id="KW-0812">Transmembrane</keyword>
<dbReference type="EMBL" id="MDYM01000001">
    <property type="protein sequence ID" value="OQD71528.1"/>
    <property type="molecule type" value="Genomic_DNA"/>
</dbReference>
<evidence type="ECO:0000313" key="3">
    <source>
        <dbReference type="Proteomes" id="UP000191408"/>
    </source>
</evidence>
<sequence>MASELSDELPKTFGLWSGLSIGWNTINVFGGMSFILFVGLSAGA</sequence>
<keyword evidence="1" id="KW-0472">Membrane</keyword>
<organism evidence="2 3">
    <name type="scientific">Penicillium polonicum</name>
    <dbReference type="NCBI Taxonomy" id="60169"/>
    <lineage>
        <taxon>Eukaryota</taxon>
        <taxon>Fungi</taxon>
        <taxon>Dikarya</taxon>
        <taxon>Ascomycota</taxon>
        <taxon>Pezizomycotina</taxon>
        <taxon>Eurotiomycetes</taxon>
        <taxon>Eurotiomycetidae</taxon>
        <taxon>Eurotiales</taxon>
        <taxon>Aspergillaceae</taxon>
        <taxon>Penicillium</taxon>
    </lineage>
</organism>
<name>A0A1V6P3I6_PENPO</name>
<protein>
    <submittedName>
        <fullName evidence="2">Uncharacterized protein</fullName>
    </submittedName>
</protein>
<keyword evidence="1" id="KW-1133">Transmembrane helix</keyword>
<reference evidence="3" key="1">
    <citation type="journal article" date="2017" name="Nat. Microbiol.">
        <title>Global analysis of biosynthetic gene clusters reveals vast potential of secondary metabolite production in Penicillium species.</title>
        <authorList>
            <person name="Nielsen J.C."/>
            <person name="Grijseels S."/>
            <person name="Prigent S."/>
            <person name="Ji B."/>
            <person name="Dainat J."/>
            <person name="Nielsen K.F."/>
            <person name="Frisvad J.C."/>
            <person name="Workman M."/>
            <person name="Nielsen J."/>
        </authorList>
    </citation>
    <scope>NUCLEOTIDE SEQUENCE [LARGE SCALE GENOMIC DNA]</scope>
    <source>
        <strain evidence="3">IBT 4502</strain>
    </source>
</reference>
<proteinExistence type="predicted"/>
<comment type="caution">
    <text evidence="2">The sequence shown here is derived from an EMBL/GenBank/DDBJ whole genome shotgun (WGS) entry which is preliminary data.</text>
</comment>
<evidence type="ECO:0000313" key="2">
    <source>
        <dbReference type="EMBL" id="OQD71528.1"/>
    </source>
</evidence>
<dbReference type="Proteomes" id="UP000191408">
    <property type="component" value="Unassembled WGS sequence"/>
</dbReference>
<gene>
    <name evidence="2" type="ORF">PENPOL_c001G10433</name>
</gene>
<accession>A0A1V6P3I6</accession>
<dbReference type="AlphaFoldDB" id="A0A1V6P3I6"/>